<dbReference type="EC" id="2.6.1.42" evidence="2"/>
<dbReference type="PANTHER" id="PTHR42743">
    <property type="entry name" value="AMINO-ACID AMINOTRANSFERASE"/>
    <property type="match status" value="1"/>
</dbReference>
<dbReference type="PANTHER" id="PTHR42743:SF11">
    <property type="entry name" value="AMINODEOXYCHORISMATE LYASE"/>
    <property type="match status" value="1"/>
</dbReference>
<dbReference type="GO" id="GO:0046394">
    <property type="term" value="P:carboxylic acid biosynthetic process"/>
    <property type="evidence" value="ECO:0007669"/>
    <property type="project" value="UniProtKB-ARBA"/>
</dbReference>
<keyword evidence="2" id="KW-0808">Transferase</keyword>
<comment type="similarity">
    <text evidence="1">Belongs to the class-IV pyridoxal-phosphate-dependent aminotransferase family.</text>
</comment>
<dbReference type="SUPFAM" id="SSF56752">
    <property type="entry name" value="D-aminoacid aminotransferase-like PLP-dependent enzymes"/>
    <property type="match status" value="1"/>
</dbReference>
<dbReference type="GO" id="GO:0004084">
    <property type="term" value="F:branched-chain-amino-acid transaminase activity"/>
    <property type="evidence" value="ECO:0007669"/>
    <property type="project" value="UniProtKB-EC"/>
</dbReference>
<reference evidence="2 3" key="2">
    <citation type="submission" date="2010-03" db="EMBL/GenBank/DDBJ databases">
        <authorList>
            <person name="Pajon A."/>
        </authorList>
    </citation>
    <scope>NUCLEOTIDE SEQUENCE [LARGE SCALE GENOMIC DNA]</scope>
    <source>
        <strain evidence="2 3">SGP1</strain>
    </source>
</reference>
<keyword evidence="2" id="KW-0456">Lyase</keyword>
<evidence type="ECO:0000256" key="1">
    <source>
        <dbReference type="ARBA" id="ARBA00009320"/>
    </source>
</evidence>
<evidence type="ECO:0000313" key="3">
    <source>
        <dbReference type="Proteomes" id="UP000008957"/>
    </source>
</evidence>
<name>A0AB94IWQ4_9BACT</name>
<gene>
    <name evidence="2" type="ORF">SY1_08100</name>
</gene>
<accession>A0AB94IWQ4</accession>
<dbReference type="InterPro" id="IPR036038">
    <property type="entry name" value="Aminotransferase-like"/>
</dbReference>
<dbReference type="Proteomes" id="UP000008957">
    <property type="component" value="Chromosome"/>
</dbReference>
<dbReference type="Gene3D" id="3.30.470.10">
    <property type="match status" value="1"/>
</dbReference>
<dbReference type="AlphaFoldDB" id="A0AB94IWQ4"/>
<protein>
    <submittedName>
        <fullName evidence="2">Branched-chain amino acid aminotransferase/4-amino-4-deoxychorismate lyase</fullName>
        <ecNumber evidence="2">2.6.1.42</ecNumber>
    </submittedName>
</protein>
<dbReference type="KEGG" id="sbr:SY1_08100"/>
<sequence>MKLCYVNGRFTPPEEAALPLSDLLVQRGVGVFEVIGTYGGRPLLLTPHLERLLNGAERERIRPTLSMEDMKRLVREGLARAGGDVQVKVYLSGGDVFDDVEGFTAPRFFMIFEELSPPPRKAYEEGVALAPLPFGRKDPAVKSVDYRTTYALSRSGAFEVLYCPDGEITEAGHSTFFLVLEGRLVTAPLSRVLKGTTRSVILELARAEGIETQERCPRVDELPRASEAFITGSVKKVLPVVRVGEQRIGTGRPGPVAARLLKLYLDRIQNWLE</sequence>
<reference evidence="3" key="1">
    <citation type="submission" date="2010-03" db="EMBL/GenBank/DDBJ databases">
        <title>The genome sequence of Synergistetes sp. SGP1.</title>
        <authorList>
            <consortium name="metaHIT consortium -- http://www.metahit.eu/"/>
            <person name="Pajon A."/>
            <person name="Turner K."/>
            <person name="Parkhill J."/>
            <person name="Wade W."/>
            <person name="Vartoukian S."/>
        </authorList>
    </citation>
    <scope>NUCLEOTIDE SEQUENCE [LARGE SCALE GENOMIC DNA]</scope>
    <source>
        <strain evidence="3">SGP1</strain>
    </source>
</reference>
<dbReference type="RefSeq" id="WP_015556271.1">
    <property type="nucleotide sequence ID" value="NC_021038.1"/>
</dbReference>
<proteinExistence type="inferred from homology"/>
<dbReference type="InterPro" id="IPR043131">
    <property type="entry name" value="BCAT-like_N"/>
</dbReference>
<evidence type="ECO:0000313" key="2">
    <source>
        <dbReference type="EMBL" id="CBL28124.1"/>
    </source>
</evidence>
<keyword evidence="2" id="KW-0032">Aminotransferase</keyword>
<dbReference type="GO" id="GO:0016829">
    <property type="term" value="F:lyase activity"/>
    <property type="evidence" value="ECO:0007669"/>
    <property type="project" value="UniProtKB-KW"/>
</dbReference>
<dbReference type="Pfam" id="PF01063">
    <property type="entry name" value="Aminotran_4"/>
    <property type="match status" value="1"/>
</dbReference>
<dbReference type="InterPro" id="IPR050571">
    <property type="entry name" value="Class-IV_PLP-Dep_Aminotrnsfr"/>
</dbReference>
<keyword evidence="3" id="KW-1185">Reference proteome</keyword>
<dbReference type="EMBL" id="FP929056">
    <property type="protein sequence ID" value="CBL28124.1"/>
    <property type="molecule type" value="Genomic_DNA"/>
</dbReference>
<organism evidence="2 3">
    <name type="scientific">Fretibacterium fastidiosum</name>
    <dbReference type="NCBI Taxonomy" id="651822"/>
    <lineage>
        <taxon>Bacteria</taxon>
        <taxon>Thermotogati</taxon>
        <taxon>Synergistota</taxon>
        <taxon>Synergistia</taxon>
        <taxon>Synergistales</taxon>
        <taxon>Aminobacteriaceae</taxon>
        <taxon>Fretibacterium</taxon>
    </lineage>
</organism>
<dbReference type="InterPro" id="IPR001544">
    <property type="entry name" value="Aminotrans_IV"/>
</dbReference>
<dbReference type="CDD" id="cd00449">
    <property type="entry name" value="PLPDE_IV"/>
    <property type="match status" value="1"/>
</dbReference>
<dbReference type="InterPro" id="IPR043132">
    <property type="entry name" value="BCAT-like_C"/>
</dbReference>
<dbReference type="Gene3D" id="3.20.10.10">
    <property type="entry name" value="D-amino Acid Aminotransferase, subunit A, domain 2"/>
    <property type="match status" value="1"/>
</dbReference>